<dbReference type="GO" id="GO:0005886">
    <property type="term" value="C:plasma membrane"/>
    <property type="evidence" value="ECO:0007669"/>
    <property type="project" value="UniProtKB-SubCell"/>
</dbReference>
<proteinExistence type="inferred from homology"/>
<evidence type="ECO:0000259" key="12">
    <source>
        <dbReference type="Pfam" id="PF08496"/>
    </source>
</evidence>
<dbReference type="InterPro" id="IPR013703">
    <property type="entry name" value="Peptidase_S49_N_proteobac"/>
</dbReference>
<sequence>MTNDYVSLYALFLAQAVTVVVAILAIVAGVALLSRRKTRNAGHVAVTEVNRQLEAGGDAIDAVRLPKEAHKALLKQRKAERKARQQQAEAEPCTYLIDFKGDIRASAVETLREEISAILQAARPGDAVLLRLESAGGMVNRYGLAAAQLLRLRDAKLPLTAMVDTVAASGGYLMAAAADRIVASPFALVGSIGVIAQMPNFHRWLQARDIDWEQFTAGQFKRTVTVFGENTEAGRAKLREELEEIHVRFRDFVQERRTELDMEKAATGEAWLGSEALELGLVDELATSDDIIRSACQRGRVLRVSYQRKLSLPERVRVSAQSAWDGFWQARSPLG</sequence>
<evidence type="ECO:0000256" key="10">
    <source>
        <dbReference type="SAM" id="Phobius"/>
    </source>
</evidence>
<name>A0A972F7N7_9RHOO</name>
<evidence type="ECO:0000256" key="9">
    <source>
        <dbReference type="ARBA" id="ARBA00023136"/>
    </source>
</evidence>
<accession>A0A972F7N7</accession>
<evidence type="ECO:0000313" key="13">
    <source>
        <dbReference type="EMBL" id="NMG03364.1"/>
    </source>
</evidence>
<dbReference type="Pfam" id="PF08496">
    <property type="entry name" value="Peptidase_S49_N"/>
    <property type="match status" value="1"/>
</dbReference>
<keyword evidence="6 13" id="KW-0378">Hydrolase</keyword>
<dbReference type="EC" id="3.4.21.-" evidence="13"/>
<evidence type="ECO:0000256" key="5">
    <source>
        <dbReference type="ARBA" id="ARBA00022692"/>
    </source>
</evidence>
<dbReference type="AlphaFoldDB" id="A0A972F7N7"/>
<feature type="transmembrane region" description="Helical" evidence="10">
    <location>
        <begin position="6"/>
        <end position="33"/>
    </location>
</feature>
<dbReference type="PANTHER" id="PTHR42987">
    <property type="entry name" value="PEPTIDASE S49"/>
    <property type="match status" value="1"/>
</dbReference>
<keyword evidence="4 13" id="KW-0645">Protease</keyword>
<comment type="similarity">
    <text evidence="2">Belongs to the peptidase S49 family.</text>
</comment>
<protein>
    <submittedName>
        <fullName evidence="13">Protease SohB</fullName>
        <ecNumber evidence="13">3.4.21.-</ecNumber>
    </submittedName>
</protein>
<reference evidence="13" key="1">
    <citation type="submission" date="2019-12" db="EMBL/GenBank/DDBJ databases">
        <title>Comparative genomics gives insights into the taxonomy of the Azoarcus-Aromatoleum group and reveals separate origins of nif in the plant-associated Azoarcus and non-plant-associated Aromatoleum sub-groups.</title>
        <authorList>
            <person name="Lafos M."/>
            <person name="Maluk M."/>
            <person name="Batista M."/>
            <person name="Junghare M."/>
            <person name="Carmona M."/>
            <person name="Faoro H."/>
            <person name="Cruz L.M."/>
            <person name="Battistoni F."/>
            <person name="De Souza E."/>
            <person name="Pedrosa F."/>
            <person name="Chen W.-M."/>
            <person name="Poole P.S."/>
            <person name="Dixon R.A."/>
            <person name="James E.K."/>
        </authorList>
    </citation>
    <scope>NUCLEOTIDE SEQUENCE</scope>
    <source>
        <strain evidence="13">NSC3</strain>
    </source>
</reference>
<evidence type="ECO:0000256" key="7">
    <source>
        <dbReference type="ARBA" id="ARBA00022825"/>
    </source>
</evidence>
<organism evidence="13 14">
    <name type="scientific">Azoarcus taiwanensis</name>
    <dbReference type="NCBI Taxonomy" id="666964"/>
    <lineage>
        <taxon>Bacteria</taxon>
        <taxon>Pseudomonadati</taxon>
        <taxon>Pseudomonadota</taxon>
        <taxon>Betaproteobacteria</taxon>
        <taxon>Rhodocyclales</taxon>
        <taxon>Zoogloeaceae</taxon>
        <taxon>Azoarcus</taxon>
    </lineage>
</organism>
<feature type="domain" description="Peptidase S49 N-terminal proteobacteria" evidence="12">
    <location>
        <begin position="5"/>
        <end position="149"/>
    </location>
</feature>
<dbReference type="GO" id="GO:0006508">
    <property type="term" value="P:proteolysis"/>
    <property type="evidence" value="ECO:0007669"/>
    <property type="project" value="UniProtKB-KW"/>
</dbReference>
<dbReference type="GO" id="GO:0004252">
    <property type="term" value="F:serine-type endopeptidase activity"/>
    <property type="evidence" value="ECO:0007669"/>
    <property type="project" value="InterPro"/>
</dbReference>
<dbReference type="RefSeq" id="WP_168988116.1">
    <property type="nucleotide sequence ID" value="NZ_CAWPHM010000279.1"/>
</dbReference>
<feature type="domain" description="Peptidase S49" evidence="11">
    <location>
        <begin position="152"/>
        <end position="297"/>
    </location>
</feature>
<evidence type="ECO:0000313" key="14">
    <source>
        <dbReference type="Proteomes" id="UP000599523"/>
    </source>
</evidence>
<dbReference type="SUPFAM" id="SSF52096">
    <property type="entry name" value="ClpP/crotonase"/>
    <property type="match status" value="1"/>
</dbReference>
<evidence type="ECO:0000256" key="4">
    <source>
        <dbReference type="ARBA" id="ARBA00022670"/>
    </source>
</evidence>
<evidence type="ECO:0000256" key="6">
    <source>
        <dbReference type="ARBA" id="ARBA00022801"/>
    </source>
</evidence>
<comment type="subcellular location">
    <subcellularLocation>
        <location evidence="1">Cell membrane</location>
    </subcellularLocation>
</comment>
<dbReference type="Proteomes" id="UP000599523">
    <property type="component" value="Unassembled WGS sequence"/>
</dbReference>
<dbReference type="CDD" id="cd07023">
    <property type="entry name" value="S49_Sppa_N_C"/>
    <property type="match status" value="1"/>
</dbReference>
<evidence type="ECO:0000256" key="3">
    <source>
        <dbReference type="ARBA" id="ARBA00022475"/>
    </source>
</evidence>
<dbReference type="InterPro" id="IPR002142">
    <property type="entry name" value="Peptidase_S49"/>
</dbReference>
<dbReference type="Gene3D" id="3.90.226.10">
    <property type="entry name" value="2-enoyl-CoA Hydratase, Chain A, domain 1"/>
    <property type="match status" value="1"/>
</dbReference>
<evidence type="ECO:0000256" key="2">
    <source>
        <dbReference type="ARBA" id="ARBA00008683"/>
    </source>
</evidence>
<evidence type="ECO:0000256" key="8">
    <source>
        <dbReference type="ARBA" id="ARBA00022989"/>
    </source>
</evidence>
<keyword evidence="14" id="KW-1185">Reference proteome</keyword>
<dbReference type="NCBIfam" id="NF008745">
    <property type="entry name" value="PRK11778.1"/>
    <property type="match status" value="1"/>
</dbReference>
<dbReference type="Gene3D" id="6.20.330.10">
    <property type="match status" value="1"/>
</dbReference>
<dbReference type="Pfam" id="PF01343">
    <property type="entry name" value="Peptidase_S49"/>
    <property type="match status" value="1"/>
</dbReference>
<dbReference type="InterPro" id="IPR029045">
    <property type="entry name" value="ClpP/crotonase-like_dom_sf"/>
</dbReference>
<keyword evidence="8 10" id="KW-1133">Transmembrane helix</keyword>
<dbReference type="PANTHER" id="PTHR42987:SF4">
    <property type="entry name" value="PROTEASE SOHB-RELATED"/>
    <property type="match status" value="1"/>
</dbReference>
<keyword evidence="3" id="KW-1003">Cell membrane</keyword>
<dbReference type="InterPro" id="IPR047272">
    <property type="entry name" value="S49_SppA_C"/>
</dbReference>
<comment type="caution">
    <text evidence="13">The sequence shown here is derived from an EMBL/GenBank/DDBJ whole genome shotgun (WGS) entry which is preliminary data.</text>
</comment>
<keyword evidence="7" id="KW-0720">Serine protease</keyword>
<gene>
    <name evidence="13" type="primary">sohB</name>
    <name evidence="13" type="ORF">GPA21_10300</name>
</gene>
<dbReference type="EMBL" id="WTVM01000053">
    <property type="protein sequence ID" value="NMG03364.1"/>
    <property type="molecule type" value="Genomic_DNA"/>
</dbReference>
<keyword evidence="5 10" id="KW-0812">Transmembrane</keyword>
<evidence type="ECO:0000256" key="1">
    <source>
        <dbReference type="ARBA" id="ARBA00004236"/>
    </source>
</evidence>
<keyword evidence="9 10" id="KW-0472">Membrane</keyword>
<evidence type="ECO:0000259" key="11">
    <source>
        <dbReference type="Pfam" id="PF01343"/>
    </source>
</evidence>